<keyword evidence="1" id="KW-0812">Transmembrane</keyword>
<accession>A0A523BFI5</accession>
<dbReference type="Gene3D" id="3.40.50.1980">
    <property type="entry name" value="Nitrogenase molybdenum iron protein domain"/>
    <property type="match status" value="2"/>
</dbReference>
<gene>
    <name evidence="3" type="ORF">DSO08_01555</name>
</gene>
<evidence type="ECO:0000256" key="1">
    <source>
        <dbReference type="SAM" id="Phobius"/>
    </source>
</evidence>
<comment type="caution">
    <text evidence="3">The sequence shown here is derived from an EMBL/GenBank/DDBJ whole genome shotgun (WGS) entry which is preliminary data.</text>
</comment>
<dbReference type="PANTHER" id="PTHR30535:SF34">
    <property type="entry name" value="MOLYBDATE-BINDING PROTEIN MOLA"/>
    <property type="match status" value="1"/>
</dbReference>
<dbReference type="InterPro" id="IPR050902">
    <property type="entry name" value="ABC_Transporter_SBP"/>
</dbReference>
<reference evidence="3 4" key="1">
    <citation type="journal article" date="2019" name="Nat. Microbiol.">
        <title>Expanding anaerobic alkane metabolism in the domain of Archaea.</title>
        <authorList>
            <person name="Wang Y."/>
            <person name="Wegener G."/>
            <person name="Hou J."/>
            <person name="Wang F."/>
            <person name="Xiao X."/>
        </authorList>
    </citation>
    <scope>NUCLEOTIDE SEQUENCE [LARGE SCALE GENOMIC DNA]</scope>
    <source>
        <strain evidence="3">WYZ-LMO10</strain>
    </source>
</reference>
<evidence type="ECO:0000259" key="2">
    <source>
        <dbReference type="PROSITE" id="PS50983"/>
    </source>
</evidence>
<dbReference type="PROSITE" id="PS50983">
    <property type="entry name" value="FE_B12_PBP"/>
    <property type="match status" value="1"/>
</dbReference>
<feature type="transmembrane region" description="Helical" evidence="1">
    <location>
        <begin position="37"/>
        <end position="57"/>
    </location>
</feature>
<dbReference type="SUPFAM" id="SSF53807">
    <property type="entry name" value="Helical backbone' metal receptor"/>
    <property type="match status" value="1"/>
</dbReference>
<dbReference type="PANTHER" id="PTHR30535">
    <property type="entry name" value="VITAMIN B12-BINDING PROTEIN"/>
    <property type="match status" value="1"/>
</dbReference>
<dbReference type="InterPro" id="IPR002491">
    <property type="entry name" value="ABC_transptr_periplasmic_BD"/>
</dbReference>
<organism evidence="3 4">
    <name type="scientific">Thermoproteota archaeon</name>
    <dbReference type="NCBI Taxonomy" id="2056631"/>
    <lineage>
        <taxon>Archaea</taxon>
        <taxon>Thermoproteota</taxon>
    </lineage>
</organism>
<keyword evidence="1" id="KW-0472">Membrane</keyword>
<keyword evidence="1" id="KW-1133">Transmembrane helix</keyword>
<evidence type="ECO:0000313" key="3">
    <source>
        <dbReference type="EMBL" id="TDA39664.1"/>
    </source>
</evidence>
<evidence type="ECO:0000313" key="4">
    <source>
        <dbReference type="Proteomes" id="UP000315399"/>
    </source>
</evidence>
<name>A0A523BFI5_9CREN</name>
<protein>
    <recommendedName>
        <fullName evidence="2">Fe/B12 periplasmic-binding domain-containing protein</fullName>
    </recommendedName>
</protein>
<dbReference type="EMBL" id="QNVH01000008">
    <property type="protein sequence ID" value="TDA39664.1"/>
    <property type="molecule type" value="Genomic_DNA"/>
</dbReference>
<dbReference type="Pfam" id="PF01497">
    <property type="entry name" value="Peripla_BP_2"/>
    <property type="match status" value="1"/>
</dbReference>
<feature type="domain" description="Fe/B12 periplasmic-binding" evidence="2">
    <location>
        <begin position="86"/>
        <end position="360"/>
    </location>
</feature>
<dbReference type="Proteomes" id="UP000315399">
    <property type="component" value="Unassembled WGS sequence"/>
</dbReference>
<proteinExistence type="predicted"/>
<sequence>MGYVIQHSHNFVSYETQNLIKKATFHPVVSGLRLKTIIAVLALVIIVVSVGLLLTLANVPGAPRQSSVTIQDMSGRSIVLSLPVSRVVILNSYWNEIASTLGVSEKIVGIDKYTLSSVYVPKVVKERPVVGDLFSGVNLETILSLKPDAVIMDFGYGKTADIVKSLESIGVPVICMYSNNFNDQLNAIRLLGKVFGVEARADSLINFLEIRHSIIVATASKIPDSERPTVLLCRVEKDGLLTAYANSTWGKIVEDIGGINIALRNSPNQAWPKINLETLLAWDPEIIIIVGYDNLGIQSQLDLIMKSSVWNNLKAVKESRVYTVLIGSRTEGAYLDWGPRMLIGEMKLAKIVQPKYFGDLNVDVVSDMLFSTYYTQ</sequence>
<dbReference type="AlphaFoldDB" id="A0A523BFI5"/>